<dbReference type="Proteomes" id="UP001160148">
    <property type="component" value="Unassembled WGS sequence"/>
</dbReference>
<accession>A0AAV0XC75</accession>
<name>A0AAV0XC75_9HEMI</name>
<comment type="caution">
    <text evidence="1">The sequence shown here is derived from an EMBL/GenBank/DDBJ whole genome shotgun (WGS) entry which is preliminary data.</text>
</comment>
<dbReference type="AlphaFoldDB" id="A0AAV0XC75"/>
<sequence>MVVYKIATSYHIQTDFQNRLISISQLLLEGIQLEDNSLTSEIGRVNSNYLIDEPPAYEPPPDYEAPPNYEEAIKMYKNSMKNKHDNLKTDLMDV</sequence>
<gene>
    <name evidence="1" type="ORF">MEUPH1_LOCUS20690</name>
</gene>
<protein>
    <submittedName>
        <fullName evidence="1">Uncharacterized protein</fullName>
    </submittedName>
</protein>
<proteinExistence type="predicted"/>
<dbReference type="EMBL" id="CARXXK010000004">
    <property type="protein sequence ID" value="CAI6366059.1"/>
    <property type="molecule type" value="Genomic_DNA"/>
</dbReference>
<reference evidence="1 2" key="1">
    <citation type="submission" date="2023-01" db="EMBL/GenBank/DDBJ databases">
        <authorList>
            <person name="Whitehead M."/>
        </authorList>
    </citation>
    <scope>NUCLEOTIDE SEQUENCE [LARGE SCALE GENOMIC DNA]</scope>
</reference>
<organism evidence="1 2">
    <name type="scientific">Macrosiphum euphorbiae</name>
    <name type="common">potato aphid</name>
    <dbReference type="NCBI Taxonomy" id="13131"/>
    <lineage>
        <taxon>Eukaryota</taxon>
        <taxon>Metazoa</taxon>
        <taxon>Ecdysozoa</taxon>
        <taxon>Arthropoda</taxon>
        <taxon>Hexapoda</taxon>
        <taxon>Insecta</taxon>
        <taxon>Pterygota</taxon>
        <taxon>Neoptera</taxon>
        <taxon>Paraneoptera</taxon>
        <taxon>Hemiptera</taxon>
        <taxon>Sternorrhyncha</taxon>
        <taxon>Aphidomorpha</taxon>
        <taxon>Aphidoidea</taxon>
        <taxon>Aphididae</taxon>
        <taxon>Macrosiphini</taxon>
        <taxon>Macrosiphum</taxon>
    </lineage>
</organism>
<keyword evidence="2" id="KW-1185">Reference proteome</keyword>
<evidence type="ECO:0000313" key="2">
    <source>
        <dbReference type="Proteomes" id="UP001160148"/>
    </source>
</evidence>
<evidence type="ECO:0000313" key="1">
    <source>
        <dbReference type="EMBL" id="CAI6366059.1"/>
    </source>
</evidence>